<reference evidence="1 2" key="1">
    <citation type="submission" date="2024-01" db="EMBL/GenBank/DDBJ databases">
        <title>Seven novel Bacillus-like species.</title>
        <authorList>
            <person name="Liu G."/>
        </authorList>
    </citation>
    <scope>NUCLEOTIDE SEQUENCE [LARGE SCALE GENOMIC DNA]</scope>
    <source>
        <strain evidence="1 2">FJAT-53711</strain>
    </source>
</reference>
<organism evidence="1 2">
    <name type="scientific">Bacillus yunxiaonensis</name>
    <dbReference type="NCBI Taxonomy" id="3127665"/>
    <lineage>
        <taxon>Bacteria</taxon>
        <taxon>Bacillati</taxon>
        <taxon>Bacillota</taxon>
        <taxon>Bacilli</taxon>
        <taxon>Bacillales</taxon>
        <taxon>Bacillaceae</taxon>
        <taxon>Bacillus</taxon>
    </lineage>
</organism>
<dbReference type="Gene3D" id="1.20.120.450">
    <property type="entry name" value="dinb family like domain"/>
    <property type="match status" value="1"/>
</dbReference>
<dbReference type="EMBL" id="JBAWSV010000005">
    <property type="protein sequence ID" value="MEI4831088.1"/>
    <property type="molecule type" value="Genomic_DNA"/>
</dbReference>
<proteinExistence type="predicted"/>
<name>A0ABU8G1I5_9BACI</name>
<dbReference type="RefSeq" id="WP_336483163.1">
    <property type="nucleotide sequence ID" value="NZ_JBAWSV010000005.1"/>
</dbReference>
<dbReference type="InterPro" id="IPR034660">
    <property type="entry name" value="DinB/YfiT-like"/>
</dbReference>
<accession>A0ABU8G1I5</accession>
<sequence length="176" mass="20971">MENLFLLDKIDGLSDDFSKLVSMMNYARFSTLRAVQDLTIEELDYLYDENANSIGMLLYHMAAIEFYYQIHTFEDREPTEEELERWLPGVELGNLGRQQIKNQSLDFYINTLQEVRNKTIATFQSLPNEWLFKTTPFWEGKPANNYFKWFHVFEDELSHRGQIRIIKKMQQAHSVK</sequence>
<evidence type="ECO:0000313" key="1">
    <source>
        <dbReference type="EMBL" id="MEI4831088.1"/>
    </source>
</evidence>
<dbReference type="SUPFAM" id="SSF109854">
    <property type="entry name" value="DinB/YfiT-like putative metalloenzymes"/>
    <property type="match status" value="1"/>
</dbReference>
<dbReference type="Proteomes" id="UP001367922">
    <property type="component" value="Unassembled WGS sequence"/>
</dbReference>
<keyword evidence="2" id="KW-1185">Reference proteome</keyword>
<comment type="caution">
    <text evidence="1">The sequence shown here is derived from an EMBL/GenBank/DDBJ whole genome shotgun (WGS) entry which is preliminary data.</text>
</comment>
<evidence type="ECO:0000313" key="2">
    <source>
        <dbReference type="Proteomes" id="UP001367922"/>
    </source>
</evidence>
<protein>
    <submittedName>
        <fullName evidence="1">DUF664 domain-containing protein</fullName>
    </submittedName>
</protein>
<gene>
    <name evidence="1" type="ORF">WAX78_16710</name>
</gene>
<dbReference type="Pfam" id="PF04978">
    <property type="entry name" value="MST"/>
    <property type="match status" value="1"/>
</dbReference>
<dbReference type="InterPro" id="IPR007061">
    <property type="entry name" value="MST-like"/>
</dbReference>